<dbReference type="AlphaFoldDB" id="A0A2M4C8Y7"/>
<accession>A0A2M4C8Y7</accession>
<proteinExistence type="predicted"/>
<dbReference type="EMBL" id="GGFJ01012639">
    <property type="protein sequence ID" value="MBW61780.1"/>
    <property type="molecule type" value="Transcribed_RNA"/>
</dbReference>
<reference evidence="1" key="1">
    <citation type="submission" date="2018-01" db="EMBL/GenBank/DDBJ databases">
        <title>An insight into the sialome of Amazonian anophelines.</title>
        <authorList>
            <person name="Ribeiro J.M."/>
            <person name="Scarpassa V."/>
            <person name="Calvo E."/>
        </authorList>
    </citation>
    <scope>NUCLEOTIDE SEQUENCE</scope>
    <source>
        <tissue evidence="1">Salivary glands</tissue>
    </source>
</reference>
<organism evidence="1">
    <name type="scientific">Anopheles marajoara</name>
    <dbReference type="NCBI Taxonomy" id="58244"/>
    <lineage>
        <taxon>Eukaryota</taxon>
        <taxon>Metazoa</taxon>
        <taxon>Ecdysozoa</taxon>
        <taxon>Arthropoda</taxon>
        <taxon>Hexapoda</taxon>
        <taxon>Insecta</taxon>
        <taxon>Pterygota</taxon>
        <taxon>Neoptera</taxon>
        <taxon>Endopterygota</taxon>
        <taxon>Diptera</taxon>
        <taxon>Nematocera</taxon>
        <taxon>Culicoidea</taxon>
        <taxon>Culicidae</taxon>
        <taxon>Anophelinae</taxon>
        <taxon>Anopheles</taxon>
    </lineage>
</organism>
<name>A0A2M4C8Y7_9DIPT</name>
<sequence length="98" mass="10029">MLLAARCSDGCWRRRLVVATAPGAAGPSPTWAAGSCGVARCVTWAADVELRVAAMTVYAPTRCGVFAAASPLPTWAADSCGVARCVTWAAGVSCALQR</sequence>
<evidence type="ECO:0000313" key="1">
    <source>
        <dbReference type="EMBL" id="MBW61780.1"/>
    </source>
</evidence>
<protein>
    <submittedName>
        <fullName evidence="1">Putative secreted protein</fullName>
    </submittedName>
</protein>